<dbReference type="InterPro" id="IPR047233">
    <property type="entry name" value="UAH_cupin"/>
</dbReference>
<comment type="catalytic activity">
    <reaction evidence="4">
        <text>(S)-ureidoglycolate = urea + glyoxylate</text>
        <dbReference type="Rhea" id="RHEA:11304"/>
        <dbReference type="ChEBI" id="CHEBI:16199"/>
        <dbReference type="ChEBI" id="CHEBI:36655"/>
        <dbReference type="ChEBI" id="CHEBI:57296"/>
        <dbReference type="EC" id="4.3.2.3"/>
    </reaction>
</comment>
<dbReference type="RefSeq" id="WP_160555093.1">
    <property type="nucleotide sequence ID" value="NZ_CP047650.1"/>
</dbReference>
<keyword evidence="3 5" id="KW-0456">Lyase</keyword>
<dbReference type="AlphaFoldDB" id="A0A857JB87"/>
<sequence length="170" mass="18848">MHRSILPLLPLTAEAFAPFGDVIETEGRHHFPINAGKVQRFHDLADVDVLEAQGKPGISLFVAEPYPMPLDLACLERHPLSSQAFIPLDDRPFLLVVAPAGEQPSLQNIRAFVTDGRQGVNYRRGVWHHVLIAVGQRQTFAVVDRIGQGPNCDLFELVGEDRCRIDPAAR</sequence>
<dbReference type="Pfam" id="PF04115">
    <property type="entry name" value="Ureidogly_lyase"/>
    <property type="match status" value="1"/>
</dbReference>
<dbReference type="Proteomes" id="UP000464787">
    <property type="component" value="Chromosome"/>
</dbReference>
<evidence type="ECO:0000256" key="3">
    <source>
        <dbReference type="ARBA" id="ARBA00023239"/>
    </source>
</evidence>
<dbReference type="PANTHER" id="PTHR21221">
    <property type="entry name" value="UREIDOGLYCOLATE HYDROLASE"/>
    <property type="match status" value="1"/>
</dbReference>
<dbReference type="PIRSF" id="PIRSF017306">
    <property type="entry name" value="Ureidogly_hydro"/>
    <property type="match status" value="1"/>
</dbReference>
<dbReference type="Gene3D" id="2.60.120.480">
    <property type="entry name" value="Ureidoglycolate hydrolase"/>
    <property type="match status" value="1"/>
</dbReference>
<evidence type="ECO:0000313" key="6">
    <source>
        <dbReference type="Proteomes" id="UP000464787"/>
    </source>
</evidence>
<evidence type="ECO:0000256" key="4">
    <source>
        <dbReference type="ARBA" id="ARBA00047684"/>
    </source>
</evidence>
<dbReference type="KEGG" id="xyk:GT347_26820"/>
<evidence type="ECO:0000256" key="2">
    <source>
        <dbReference type="ARBA" id="ARBA00022631"/>
    </source>
</evidence>
<keyword evidence="2" id="KW-0659">Purine metabolism</keyword>
<dbReference type="EC" id="4.3.2.3" evidence="5"/>
<evidence type="ECO:0000313" key="5">
    <source>
        <dbReference type="EMBL" id="QHJ01285.1"/>
    </source>
</evidence>
<proteinExistence type="predicted"/>
<accession>A0A857JB87</accession>
<protein>
    <submittedName>
        <fullName evidence="5">Ureidoglycolate lyase</fullName>
        <ecNumber evidence="5">4.3.2.3</ecNumber>
    </submittedName>
</protein>
<comment type="subunit">
    <text evidence="1">Homodimer.</text>
</comment>
<dbReference type="PANTHER" id="PTHR21221:SF1">
    <property type="entry name" value="UREIDOGLYCOLATE LYASE"/>
    <property type="match status" value="1"/>
</dbReference>
<dbReference type="GO" id="GO:0000256">
    <property type="term" value="P:allantoin catabolic process"/>
    <property type="evidence" value="ECO:0007669"/>
    <property type="project" value="InterPro"/>
</dbReference>
<name>A0A857JB87_9BURK</name>
<dbReference type="InterPro" id="IPR007247">
    <property type="entry name" value="Ureidogly_lyase"/>
</dbReference>
<organism evidence="5 6">
    <name type="scientific">Xylophilus rhododendri</name>
    <dbReference type="NCBI Taxonomy" id="2697032"/>
    <lineage>
        <taxon>Bacteria</taxon>
        <taxon>Pseudomonadati</taxon>
        <taxon>Pseudomonadota</taxon>
        <taxon>Betaproteobacteria</taxon>
        <taxon>Burkholderiales</taxon>
        <taxon>Xylophilus</taxon>
    </lineage>
</organism>
<gene>
    <name evidence="5" type="ORF">GT347_26820</name>
</gene>
<dbReference type="NCBIfam" id="NF009932">
    <property type="entry name" value="PRK13395.1"/>
    <property type="match status" value="1"/>
</dbReference>
<dbReference type="InterPro" id="IPR024060">
    <property type="entry name" value="Ureidoglycolate_lyase_dom_sf"/>
</dbReference>
<dbReference type="GO" id="GO:0004848">
    <property type="term" value="F:ureidoglycolate hydrolase activity"/>
    <property type="evidence" value="ECO:0007669"/>
    <property type="project" value="InterPro"/>
</dbReference>
<dbReference type="CDD" id="cd20298">
    <property type="entry name" value="cupin_UAH"/>
    <property type="match status" value="1"/>
</dbReference>
<evidence type="ECO:0000256" key="1">
    <source>
        <dbReference type="ARBA" id="ARBA00011738"/>
    </source>
</evidence>
<dbReference type="SUPFAM" id="SSF51182">
    <property type="entry name" value="RmlC-like cupins"/>
    <property type="match status" value="1"/>
</dbReference>
<dbReference type="InterPro" id="IPR011051">
    <property type="entry name" value="RmlC_Cupin_sf"/>
</dbReference>
<dbReference type="EMBL" id="CP047650">
    <property type="protein sequence ID" value="QHJ01285.1"/>
    <property type="molecule type" value="Genomic_DNA"/>
</dbReference>
<keyword evidence="6" id="KW-1185">Reference proteome</keyword>
<dbReference type="GO" id="GO:0050385">
    <property type="term" value="F:ureidoglycolate lyase activity"/>
    <property type="evidence" value="ECO:0007669"/>
    <property type="project" value="UniProtKB-EC"/>
</dbReference>
<reference evidence="5 6" key="1">
    <citation type="submission" date="2020-01" db="EMBL/GenBank/DDBJ databases">
        <title>Genome sequencing of strain KACC 21265.</title>
        <authorList>
            <person name="Heo J."/>
            <person name="Kim S.-J."/>
            <person name="Kim J.-S."/>
            <person name="Hong S.-B."/>
            <person name="Kwon S.-W."/>
        </authorList>
    </citation>
    <scope>NUCLEOTIDE SEQUENCE [LARGE SCALE GENOMIC DNA]</scope>
    <source>
        <strain evidence="5 6">KACC 21265</strain>
    </source>
</reference>
<dbReference type="GO" id="GO:0006144">
    <property type="term" value="P:purine nucleobase metabolic process"/>
    <property type="evidence" value="ECO:0007669"/>
    <property type="project" value="UniProtKB-KW"/>
</dbReference>